<proteinExistence type="predicted"/>
<dbReference type="InterPro" id="IPR025293">
    <property type="entry name" value="YfiR/HmsC-like"/>
</dbReference>
<keyword evidence="1" id="KW-0472">Membrane</keyword>
<protein>
    <submittedName>
        <fullName evidence="2">YfiR family protein</fullName>
    </submittedName>
</protein>
<name>A0A7T0BTK4_9BACT</name>
<accession>A0A7T0BTK4</accession>
<dbReference type="Proteomes" id="UP000594688">
    <property type="component" value="Chromosome"/>
</dbReference>
<keyword evidence="1" id="KW-1133">Transmembrane helix</keyword>
<sequence>MILNKTLLIILIFFIADLWVFTRYSLGNETQRREYIIKASFILKFPAFINWPIESSPMNLCVPSDDPYRNIWKALEKNTANLVPFNFYDLKNYSNYGKCHILFISGQKGQIIERVVSMVRGKPVLVIGDTSGNLEKGVGINFLIAENRVRFEINRKSLRAKNLKVSSELLGLAYRVLE</sequence>
<dbReference type="AlphaFoldDB" id="A0A7T0BTK4"/>
<evidence type="ECO:0000313" key="3">
    <source>
        <dbReference type="Proteomes" id="UP000594688"/>
    </source>
</evidence>
<organism evidence="2 3">
    <name type="scientific">Candidatus Nitronauta litoralis</name>
    <dbReference type="NCBI Taxonomy" id="2705533"/>
    <lineage>
        <taxon>Bacteria</taxon>
        <taxon>Pseudomonadati</taxon>
        <taxon>Nitrospinota/Tectimicrobiota group</taxon>
        <taxon>Nitrospinota</taxon>
        <taxon>Nitrospinia</taxon>
        <taxon>Nitrospinales</taxon>
        <taxon>Nitrospinaceae</taxon>
        <taxon>Candidatus Nitronauta</taxon>
    </lineage>
</organism>
<evidence type="ECO:0000256" key="1">
    <source>
        <dbReference type="SAM" id="Phobius"/>
    </source>
</evidence>
<gene>
    <name evidence="2" type="ORF">G3M70_01945</name>
</gene>
<keyword evidence="1" id="KW-0812">Transmembrane</keyword>
<dbReference type="EMBL" id="CP048685">
    <property type="protein sequence ID" value="QPJ60715.1"/>
    <property type="molecule type" value="Genomic_DNA"/>
</dbReference>
<dbReference type="Pfam" id="PF13689">
    <property type="entry name" value="DUF4154"/>
    <property type="match status" value="1"/>
</dbReference>
<reference evidence="2 3" key="1">
    <citation type="submission" date="2020-02" db="EMBL/GenBank/DDBJ databases">
        <title>Genomic and physiological characterization of two novel Nitrospinaceae genera.</title>
        <authorList>
            <person name="Mueller A.J."/>
            <person name="Jung M.-Y."/>
            <person name="Strachan C.R."/>
            <person name="Herbold C.W."/>
            <person name="Kirkegaard R.H."/>
            <person name="Daims H."/>
        </authorList>
    </citation>
    <scope>NUCLEOTIDE SEQUENCE [LARGE SCALE GENOMIC DNA]</scope>
    <source>
        <strain evidence="2">EB</strain>
    </source>
</reference>
<dbReference type="KEGG" id="nli:G3M70_01945"/>
<feature type="transmembrane region" description="Helical" evidence="1">
    <location>
        <begin position="6"/>
        <end position="26"/>
    </location>
</feature>
<evidence type="ECO:0000313" key="2">
    <source>
        <dbReference type="EMBL" id="QPJ60715.1"/>
    </source>
</evidence>